<proteinExistence type="predicted"/>
<dbReference type="EMBL" id="VLNY01000007">
    <property type="protein sequence ID" value="KAA0021958.1"/>
    <property type="molecule type" value="Genomic_DNA"/>
</dbReference>
<gene>
    <name evidence="1" type="ORF">FOY51_16365</name>
</gene>
<sequence>MIQEFTFYSRTFTSIPTPDDVVPELPDPVVAAAWARVLRRVRLVLDEWEGTDDIRSPADRRYAAELTYSPGWVCLSVTHPTTDGPTQIQVMHEVAKVIEEETRGM</sequence>
<keyword evidence="2" id="KW-1185">Reference proteome</keyword>
<evidence type="ECO:0000313" key="2">
    <source>
        <dbReference type="Proteomes" id="UP000322244"/>
    </source>
</evidence>
<protein>
    <submittedName>
        <fullName evidence="1">Uncharacterized protein</fullName>
    </submittedName>
</protein>
<accession>A0A5A7S727</accession>
<dbReference type="RefSeq" id="WP_149431322.1">
    <property type="nucleotide sequence ID" value="NZ_VLNY01000007.1"/>
</dbReference>
<comment type="caution">
    <text evidence="1">The sequence shown here is derived from an EMBL/GenBank/DDBJ whole genome shotgun (WGS) entry which is preliminary data.</text>
</comment>
<dbReference type="Proteomes" id="UP000322244">
    <property type="component" value="Unassembled WGS sequence"/>
</dbReference>
<organism evidence="1 2">
    <name type="scientific">Antrihabitans cavernicola</name>
    <dbReference type="NCBI Taxonomy" id="2495913"/>
    <lineage>
        <taxon>Bacteria</taxon>
        <taxon>Bacillati</taxon>
        <taxon>Actinomycetota</taxon>
        <taxon>Actinomycetes</taxon>
        <taxon>Mycobacteriales</taxon>
        <taxon>Nocardiaceae</taxon>
        <taxon>Antrihabitans</taxon>
    </lineage>
</organism>
<reference evidence="1 2" key="1">
    <citation type="submission" date="2019-07" db="EMBL/GenBank/DDBJ databases">
        <title>Rhodococcus cavernicolus sp. nov., isolated from a cave.</title>
        <authorList>
            <person name="Lee S.D."/>
        </authorList>
    </citation>
    <scope>NUCLEOTIDE SEQUENCE [LARGE SCALE GENOMIC DNA]</scope>
    <source>
        <strain evidence="1 2">C1-24</strain>
    </source>
</reference>
<dbReference type="AlphaFoldDB" id="A0A5A7S727"/>
<name>A0A5A7S727_9NOCA</name>
<evidence type="ECO:0000313" key="1">
    <source>
        <dbReference type="EMBL" id="KAA0021958.1"/>
    </source>
</evidence>